<name>A0A3S4VCE1_9PAST</name>
<dbReference type="AlphaFoldDB" id="A0A3S4VCE1"/>
<dbReference type="KEGG" id="rpne:NCTC8284_00722"/>
<reference evidence="2 3" key="1">
    <citation type="submission" date="2018-12" db="EMBL/GenBank/DDBJ databases">
        <authorList>
            <consortium name="Pathogen Informatics"/>
        </authorList>
    </citation>
    <scope>NUCLEOTIDE SEQUENCE [LARGE SCALE GENOMIC DNA]</scope>
    <source>
        <strain evidence="2 3">NCTC8284</strain>
    </source>
</reference>
<dbReference type="Proteomes" id="UP000278733">
    <property type="component" value="Chromosome"/>
</dbReference>
<accession>A0A3S4VCE1</accession>
<keyword evidence="1" id="KW-0812">Transmembrane</keyword>
<evidence type="ECO:0000256" key="1">
    <source>
        <dbReference type="SAM" id="Phobius"/>
    </source>
</evidence>
<organism evidence="2 3">
    <name type="scientific">Rodentibacter pneumotropicus</name>
    <dbReference type="NCBI Taxonomy" id="758"/>
    <lineage>
        <taxon>Bacteria</taxon>
        <taxon>Pseudomonadati</taxon>
        <taxon>Pseudomonadota</taxon>
        <taxon>Gammaproteobacteria</taxon>
        <taxon>Pasteurellales</taxon>
        <taxon>Pasteurellaceae</taxon>
        <taxon>Rodentibacter</taxon>
    </lineage>
</organism>
<evidence type="ECO:0000313" key="3">
    <source>
        <dbReference type="Proteomes" id="UP000278733"/>
    </source>
</evidence>
<feature type="transmembrane region" description="Helical" evidence="1">
    <location>
        <begin position="24"/>
        <end position="44"/>
    </location>
</feature>
<protein>
    <submittedName>
        <fullName evidence="2">Uncharacterized protein</fullName>
    </submittedName>
</protein>
<sequence>MTLMMNSAPLSMHNNHYPVSQNVFALQLHFIGMYAPALFIPFLIEKIKTGTLIYWVVYVLLLVQ</sequence>
<keyword evidence="1" id="KW-0472">Membrane</keyword>
<dbReference type="EMBL" id="LR134405">
    <property type="protein sequence ID" value="VEH65577.1"/>
    <property type="molecule type" value="Genomic_DNA"/>
</dbReference>
<gene>
    <name evidence="2" type="ORF">NCTC8284_00722</name>
</gene>
<keyword evidence="1" id="KW-1133">Transmembrane helix</keyword>
<proteinExistence type="predicted"/>
<evidence type="ECO:0000313" key="2">
    <source>
        <dbReference type="EMBL" id="VEH65577.1"/>
    </source>
</evidence>